<accession>A0A2M9YK00</accession>
<proteinExistence type="predicted"/>
<dbReference type="SUPFAM" id="SSF63825">
    <property type="entry name" value="YWTD domain"/>
    <property type="match status" value="1"/>
</dbReference>
<evidence type="ECO:0000313" key="4">
    <source>
        <dbReference type="Proteomes" id="UP000232188"/>
    </source>
</evidence>
<organism evidence="1 4">
    <name type="scientific">Leptospira adleri</name>
    <dbReference type="NCBI Taxonomy" id="2023186"/>
    <lineage>
        <taxon>Bacteria</taxon>
        <taxon>Pseudomonadati</taxon>
        <taxon>Spirochaetota</taxon>
        <taxon>Spirochaetia</taxon>
        <taxon>Leptospirales</taxon>
        <taxon>Leptospiraceae</taxon>
        <taxon>Leptospira</taxon>
    </lineage>
</organism>
<dbReference type="InterPro" id="IPR011042">
    <property type="entry name" value="6-blade_b-propeller_TolB-like"/>
</dbReference>
<dbReference type="Gene3D" id="2.120.10.30">
    <property type="entry name" value="TolB, C-terminal domain"/>
    <property type="match status" value="3"/>
</dbReference>
<sequence>MYKILILLPFILFCSSESTYNPSVLMSRAWYESTFLDCVLKDCLACKLKVTGNPVVTVFAGNGTAASIDGNLSVASFNTPFGIEVDTTGNIYVSDQTANLVRKIDSSGNVTTLNSGGFTLGNPSGIKFDPMTGDKYVTCKSNGQIYKIDSNEQFSLYAGSPTGTSGIQNGDRSTSLFNGPFFMDFDRERNLYVGELSNRDVRKINLNFGNVSTLSGGTLGYLDGNAATAQFKAPLGIAYDRNDDVLLVADLQDHRIRQVDLKNQIVSTLMGTGTGASVDGVRTNASFNAPAFISLDNGGYMFVSDSGSNQIRMVDPTFKVTTIPFSFIAVGAVKVDCLRQRLLVADSSANKIYQVKFQ</sequence>
<name>A0A2M9YK00_9LEPT</name>
<dbReference type="EMBL" id="NPDV01000019">
    <property type="protein sequence ID" value="PJZ51853.1"/>
    <property type="molecule type" value="Genomic_DNA"/>
</dbReference>
<gene>
    <name evidence="2" type="ORF">CH376_08760</name>
    <name evidence="1" type="ORF">CH380_18065</name>
</gene>
<dbReference type="PANTHER" id="PTHR13833">
    <property type="match status" value="1"/>
</dbReference>
<comment type="caution">
    <text evidence="1">The sequence shown here is derived from an EMBL/GenBank/DDBJ whole genome shotgun (WGS) entry which is preliminary data.</text>
</comment>
<evidence type="ECO:0008006" key="5">
    <source>
        <dbReference type="Google" id="ProtNLM"/>
    </source>
</evidence>
<dbReference type="AlphaFoldDB" id="A0A2M9YK00"/>
<evidence type="ECO:0000313" key="1">
    <source>
        <dbReference type="EMBL" id="PJZ51853.1"/>
    </source>
</evidence>
<dbReference type="Proteomes" id="UP000232188">
    <property type="component" value="Unassembled WGS sequence"/>
</dbReference>
<dbReference type="PANTHER" id="PTHR13833:SF71">
    <property type="entry name" value="NHL DOMAIN-CONTAINING PROTEIN"/>
    <property type="match status" value="1"/>
</dbReference>
<keyword evidence="3" id="KW-1185">Reference proteome</keyword>
<dbReference type="EMBL" id="NPDU01000018">
    <property type="protein sequence ID" value="PJZ62330.1"/>
    <property type="molecule type" value="Genomic_DNA"/>
</dbReference>
<dbReference type="RefSeq" id="WP_100787209.1">
    <property type="nucleotide sequence ID" value="NZ_NPDU01000018.1"/>
</dbReference>
<reference evidence="3 4" key="1">
    <citation type="submission" date="2017-07" db="EMBL/GenBank/DDBJ databases">
        <title>Leptospira spp. isolated from tropical soils.</title>
        <authorList>
            <person name="Thibeaux R."/>
            <person name="Iraola G."/>
            <person name="Ferres I."/>
            <person name="Bierque E."/>
            <person name="Girault D."/>
            <person name="Soupe-Gilbert M.-E."/>
            <person name="Picardeau M."/>
            <person name="Goarant C."/>
        </authorList>
    </citation>
    <scope>NUCLEOTIDE SEQUENCE [LARGE SCALE GENOMIC DNA]</scope>
    <source>
        <strain evidence="1 4">FH2-B-C1</strain>
        <strain evidence="2 3">FH2-B-D1</strain>
    </source>
</reference>
<dbReference type="Proteomes" id="UP000232149">
    <property type="component" value="Unassembled WGS sequence"/>
</dbReference>
<evidence type="ECO:0000313" key="2">
    <source>
        <dbReference type="EMBL" id="PJZ62330.1"/>
    </source>
</evidence>
<evidence type="ECO:0000313" key="3">
    <source>
        <dbReference type="Proteomes" id="UP000232149"/>
    </source>
</evidence>
<protein>
    <recommendedName>
        <fullName evidence="5">NHL repeat protein</fullName>
    </recommendedName>
</protein>